<dbReference type="PANTHER" id="PTHR48480">
    <property type="match status" value="1"/>
</dbReference>
<evidence type="ECO:0000256" key="14">
    <source>
        <dbReference type="ARBA" id="ARBA00044351"/>
    </source>
</evidence>
<evidence type="ECO:0000256" key="12">
    <source>
        <dbReference type="ARBA" id="ARBA00044252"/>
    </source>
</evidence>
<evidence type="ECO:0000256" key="8">
    <source>
        <dbReference type="ARBA" id="ARBA00023211"/>
    </source>
</evidence>
<proteinExistence type="inferred from homology"/>
<keyword evidence="7" id="KW-0482">Metalloprotease</keyword>
<evidence type="ECO:0000256" key="10">
    <source>
        <dbReference type="ARBA" id="ARBA00044051"/>
    </source>
</evidence>
<comment type="cofactor">
    <cofactor evidence="1">
        <name>Mn(2+)</name>
        <dbReference type="ChEBI" id="CHEBI:29035"/>
    </cofactor>
</comment>
<dbReference type="InterPro" id="IPR036005">
    <property type="entry name" value="Creatinase/aminopeptidase-like"/>
</dbReference>
<dbReference type="Gene3D" id="3.40.350.10">
    <property type="entry name" value="Creatinase/prolidase N-terminal domain"/>
    <property type="match status" value="1"/>
</dbReference>
<comment type="catalytic activity">
    <reaction evidence="15">
        <text>Xaa-L-Pro dipeptide + H2O = an L-alpha-amino acid + L-proline</text>
        <dbReference type="Rhea" id="RHEA:76407"/>
        <dbReference type="ChEBI" id="CHEBI:15377"/>
        <dbReference type="ChEBI" id="CHEBI:59869"/>
        <dbReference type="ChEBI" id="CHEBI:60039"/>
        <dbReference type="ChEBI" id="CHEBI:195196"/>
        <dbReference type="EC" id="3.4.13.9"/>
    </reaction>
</comment>
<dbReference type="EC" id="3.4.13.9" evidence="10"/>
<keyword evidence="19" id="KW-1185">Reference proteome</keyword>
<dbReference type="GO" id="GO:0006508">
    <property type="term" value="P:proteolysis"/>
    <property type="evidence" value="ECO:0007669"/>
    <property type="project" value="UniProtKB-KW"/>
</dbReference>
<dbReference type="Pfam" id="PF05195">
    <property type="entry name" value="AMP_N"/>
    <property type="match status" value="1"/>
</dbReference>
<dbReference type="OrthoDB" id="10261878at2759"/>
<dbReference type="CDD" id="cd01087">
    <property type="entry name" value="Prolidase"/>
    <property type="match status" value="1"/>
</dbReference>
<evidence type="ECO:0000256" key="6">
    <source>
        <dbReference type="ARBA" id="ARBA00022997"/>
    </source>
</evidence>
<evidence type="ECO:0000256" key="9">
    <source>
        <dbReference type="ARBA" id="ARBA00043990"/>
    </source>
</evidence>
<dbReference type="AlphaFoldDB" id="A0A9P0GIC2"/>
<dbReference type="InterPro" id="IPR029149">
    <property type="entry name" value="Creatin/AminoP/Spt16_N"/>
</dbReference>
<feature type="domain" description="Aminopeptidase P N-terminal" evidence="17">
    <location>
        <begin position="21"/>
        <end position="155"/>
    </location>
</feature>
<comment type="similarity">
    <text evidence="9">Belongs to the peptidase M24B family. Eukaryotic-type prolidase subfamily.</text>
</comment>
<accession>A0A9P0GIC2</accession>
<protein>
    <recommendedName>
        <fullName evidence="11">Xaa-Pro dipeptidase</fullName>
        <ecNumber evidence="10">3.4.13.9</ecNumber>
    </recommendedName>
    <alternativeName>
        <fullName evidence="14">Imidodipeptidase</fullName>
    </alternativeName>
    <alternativeName>
        <fullName evidence="12">Peptidase D</fullName>
    </alternativeName>
    <alternativeName>
        <fullName evidence="13">Proline dipeptidase</fullName>
    </alternativeName>
</protein>
<dbReference type="Gene3D" id="3.90.230.10">
    <property type="entry name" value="Creatinase/methionine aminopeptidase superfamily"/>
    <property type="match status" value="1"/>
</dbReference>
<keyword evidence="3" id="KW-0645">Protease</keyword>
<evidence type="ECO:0000256" key="11">
    <source>
        <dbReference type="ARBA" id="ARBA00044141"/>
    </source>
</evidence>
<dbReference type="InterPro" id="IPR007865">
    <property type="entry name" value="Aminopep_P_N"/>
</dbReference>
<dbReference type="EMBL" id="OV651820">
    <property type="protein sequence ID" value="CAH1114709.1"/>
    <property type="molecule type" value="Genomic_DNA"/>
</dbReference>
<name>A0A9P0GIC2_9CUCU</name>
<dbReference type="InterPro" id="IPR052433">
    <property type="entry name" value="X-Pro_dipept-like"/>
</dbReference>
<reference evidence="18" key="1">
    <citation type="submission" date="2022-01" db="EMBL/GenBank/DDBJ databases">
        <authorList>
            <person name="King R."/>
        </authorList>
    </citation>
    <scope>NUCLEOTIDE SEQUENCE</scope>
</reference>
<evidence type="ECO:0000313" key="18">
    <source>
        <dbReference type="EMBL" id="CAH1114709.1"/>
    </source>
</evidence>
<evidence type="ECO:0000256" key="16">
    <source>
        <dbReference type="RuleBase" id="RU000590"/>
    </source>
</evidence>
<dbReference type="GO" id="GO:0070006">
    <property type="term" value="F:metalloaminopeptidase activity"/>
    <property type="evidence" value="ECO:0007669"/>
    <property type="project" value="InterPro"/>
</dbReference>
<comment type="subunit">
    <text evidence="2">Homodimer.</text>
</comment>
<dbReference type="SUPFAM" id="SSF55920">
    <property type="entry name" value="Creatinase/aminopeptidase"/>
    <property type="match status" value="1"/>
</dbReference>
<dbReference type="SMART" id="SM01011">
    <property type="entry name" value="AMP_N"/>
    <property type="match status" value="1"/>
</dbReference>
<evidence type="ECO:0000256" key="7">
    <source>
        <dbReference type="ARBA" id="ARBA00023049"/>
    </source>
</evidence>
<evidence type="ECO:0000256" key="5">
    <source>
        <dbReference type="ARBA" id="ARBA00022801"/>
    </source>
</evidence>
<evidence type="ECO:0000256" key="3">
    <source>
        <dbReference type="ARBA" id="ARBA00022670"/>
    </source>
</evidence>
<keyword evidence="8" id="KW-0464">Manganese</keyword>
<dbReference type="PROSITE" id="PS00491">
    <property type="entry name" value="PROLINE_PEPTIDASE"/>
    <property type="match status" value="1"/>
</dbReference>
<dbReference type="InterPro" id="IPR000994">
    <property type="entry name" value="Pept_M24"/>
</dbReference>
<dbReference type="FunFam" id="3.90.230.10:FF:000002">
    <property type="entry name" value="Xaa-Pro aminopeptidase 3"/>
    <property type="match status" value="1"/>
</dbReference>
<evidence type="ECO:0000313" key="19">
    <source>
        <dbReference type="Proteomes" id="UP001153636"/>
    </source>
</evidence>
<organism evidence="18 19">
    <name type="scientific">Psylliodes chrysocephalus</name>
    <dbReference type="NCBI Taxonomy" id="3402493"/>
    <lineage>
        <taxon>Eukaryota</taxon>
        <taxon>Metazoa</taxon>
        <taxon>Ecdysozoa</taxon>
        <taxon>Arthropoda</taxon>
        <taxon>Hexapoda</taxon>
        <taxon>Insecta</taxon>
        <taxon>Pterygota</taxon>
        <taxon>Neoptera</taxon>
        <taxon>Endopterygota</taxon>
        <taxon>Coleoptera</taxon>
        <taxon>Polyphaga</taxon>
        <taxon>Cucujiformia</taxon>
        <taxon>Chrysomeloidea</taxon>
        <taxon>Chrysomelidae</taxon>
        <taxon>Galerucinae</taxon>
        <taxon>Alticini</taxon>
        <taxon>Psylliodes</taxon>
    </lineage>
</organism>
<dbReference type="Proteomes" id="UP001153636">
    <property type="component" value="Chromosome 8"/>
</dbReference>
<evidence type="ECO:0000256" key="4">
    <source>
        <dbReference type="ARBA" id="ARBA00022723"/>
    </source>
</evidence>
<evidence type="ECO:0000259" key="17">
    <source>
        <dbReference type="SMART" id="SM01011"/>
    </source>
</evidence>
<dbReference type="Pfam" id="PF00557">
    <property type="entry name" value="Peptidase_M24"/>
    <property type="match status" value="1"/>
</dbReference>
<evidence type="ECO:0000256" key="2">
    <source>
        <dbReference type="ARBA" id="ARBA00011738"/>
    </source>
</evidence>
<dbReference type="GO" id="GO:0102009">
    <property type="term" value="F:proline dipeptidase activity"/>
    <property type="evidence" value="ECO:0007669"/>
    <property type="project" value="UniProtKB-EC"/>
</dbReference>
<gene>
    <name evidence="18" type="ORF">PSYICH_LOCUS14896</name>
</gene>
<evidence type="ECO:0000256" key="15">
    <source>
        <dbReference type="ARBA" id="ARBA00048994"/>
    </source>
</evidence>
<dbReference type="PANTHER" id="PTHR48480:SF2">
    <property type="entry name" value="PEPTIDASE D"/>
    <property type="match status" value="1"/>
</dbReference>
<evidence type="ECO:0000256" key="1">
    <source>
        <dbReference type="ARBA" id="ARBA00001936"/>
    </source>
</evidence>
<sequence length="500" mass="56263">MYEDQFDIAGKLSMGPHTLDIPPLLYEMNRKRLVTELQKIQEDSAVVLQGGSNEPIYDTDGSYIFKQESYFLWSFGVIEPDCYGLIDVVSGDSYLFVPQYPVEYAVWNGPLPTLEEFKKKYKVNYINYVDHLSQTIKELNRSVLLTLSGINSDSLLKTKEANFEGLNKFNVEKNILYPIISNLRAIKTNYEIEVMKYVIDISSAAHRHVMRIARAGLYEYQCESEFLHYCYQHGGCRNTSYQSICGSGVNSAIIHYGHAGHPNNSLLKNGMLCLFDMGANYFGYSADITVTFPVGGKFSADQRFIYEAVLMANTSVFRAAKPGVSWVAMHLLANRVLLEQLKKGGLLQGSIDEMVDANLAAVFQPHGIGHLLGLDVHDVGGYLEGHPERLPTPGLKNLRTARKLEQNMIITIEPGCYFIDPILDKALKDFNLSRFIVPNTLKRFRGFGGVRIEDDALVTENGMVSLTKVPRTVEEIEDWMAGKNDHKYGPVSISDFSIER</sequence>
<dbReference type="SUPFAM" id="SSF53092">
    <property type="entry name" value="Creatinase/prolidase N-terminal domain"/>
    <property type="match status" value="1"/>
</dbReference>
<keyword evidence="4 16" id="KW-0479">Metal-binding</keyword>
<evidence type="ECO:0000256" key="13">
    <source>
        <dbReference type="ARBA" id="ARBA00044284"/>
    </source>
</evidence>
<keyword evidence="6" id="KW-0224">Dipeptidase</keyword>
<dbReference type="GO" id="GO:0030145">
    <property type="term" value="F:manganese ion binding"/>
    <property type="evidence" value="ECO:0007669"/>
    <property type="project" value="InterPro"/>
</dbReference>
<dbReference type="InterPro" id="IPR001131">
    <property type="entry name" value="Peptidase_M24B_aminopep-P_CS"/>
</dbReference>
<keyword evidence="5" id="KW-0378">Hydrolase</keyword>